<dbReference type="RefSeq" id="WP_166856670.1">
    <property type="nucleotide sequence ID" value="NZ_CP063989.1"/>
</dbReference>
<dbReference type="Pfam" id="PF00005">
    <property type="entry name" value="ABC_tran"/>
    <property type="match status" value="1"/>
</dbReference>
<dbReference type="GO" id="GO:0005524">
    <property type="term" value="F:ATP binding"/>
    <property type="evidence" value="ECO:0007669"/>
    <property type="project" value="UniProtKB-KW"/>
</dbReference>
<dbReference type="GO" id="GO:0046677">
    <property type="term" value="P:response to antibiotic"/>
    <property type="evidence" value="ECO:0007669"/>
    <property type="project" value="UniProtKB-KW"/>
</dbReference>
<keyword evidence="3" id="KW-0547">Nucleotide-binding</keyword>
<evidence type="ECO:0000256" key="4">
    <source>
        <dbReference type="ARBA" id="ARBA00022840"/>
    </source>
</evidence>
<dbReference type="InterPro" id="IPR003439">
    <property type="entry name" value="ABC_transporter-like_ATP-bd"/>
</dbReference>
<feature type="domain" description="ABC transporter" evidence="6">
    <location>
        <begin position="26"/>
        <end position="256"/>
    </location>
</feature>
<dbReference type="PROSITE" id="PS50893">
    <property type="entry name" value="ABC_TRANSPORTER_2"/>
    <property type="match status" value="1"/>
</dbReference>
<evidence type="ECO:0000256" key="3">
    <source>
        <dbReference type="ARBA" id="ARBA00022741"/>
    </source>
</evidence>
<dbReference type="SUPFAM" id="SSF52540">
    <property type="entry name" value="P-loop containing nucleoside triphosphate hydrolases"/>
    <property type="match status" value="1"/>
</dbReference>
<dbReference type="InterPro" id="IPR027417">
    <property type="entry name" value="P-loop_NTPase"/>
</dbReference>
<dbReference type="GO" id="GO:0005886">
    <property type="term" value="C:plasma membrane"/>
    <property type="evidence" value="ECO:0007669"/>
    <property type="project" value="UniProtKB-SubCell"/>
</dbReference>
<dbReference type="SMART" id="SM00382">
    <property type="entry name" value="AAA"/>
    <property type="match status" value="1"/>
</dbReference>
<name>A0A7T0PVK4_9ACTO</name>
<keyword evidence="8" id="KW-1185">Reference proteome</keyword>
<protein>
    <submittedName>
        <fullName evidence="7">ABC transporter ATP-binding protein</fullName>
    </submittedName>
</protein>
<dbReference type="PANTHER" id="PTHR42711:SF19">
    <property type="entry name" value="DOXORUBICIN RESISTANCE ATP-BINDING PROTEIN DRRA"/>
    <property type="match status" value="1"/>
</dbReference>
<sequence>MSSTDTSSSVFRPPSAPDAPGNVPALLCQDLSKAFGQKIAVNTLTMAVPTGSIYGVVGPNGAGKTTTLSMATGLLVPDGGRVLVHGIDVWAEPARAKAQLGVLPDGLRTFDRLSGLDLVTYAGLLRGLDRETVIERATQLLHVLGLWEAGTTLVTDYSAGMRKKVHLACALVHSPAVLVLDEPFEAVDPVSAQTIQALLTDFAASGGTVVISSHVMATVQRFCTHVAVIHNGRVLAAGTTGEVAAGMDLDTRFAQLVGAPATREELSWLRPSSV</sequence>
<dbReference type="EMBL" id="CP063989">
    <property type="protein sequence ID" value="QPL04809.1"/>
    <property type="molecule type" value="Genomic_DNA"/>
</dbReference>
<organism evidence="7 8">
    <name type="scientific">Actinomyces respiraculi</name>
    <dbReference type="NCBI Taxonomy" id="2744574"/>
    <lineage>
        <taxon>Bacteria</taxon>
        <taxon>Bacillati</taxon>
        <taxon>Actinomycetota</taxon>
        <taxon>Actinomycetes</taxon>
        <taxon>Actinomycetales</taxon>
        <taxon>Actinomycetaceae</taxon>
        <taxon>Actinomyces</taxon>
    </lineage>
</organism>
<dbReference type="CDD" id="cd03230">
    <property type="entry name" value="ABC_DR_subfamily_A"/>
    <property type="match status" value="1"/>
</dbReference>
<dbReference type="Proteomes" id="UP000594637">
    <property type="component" value="Chromosome"/>
</dbReference>
<dbReference type="InterPro" id="IPR050763">
    <property type="entry name" value="ABC_transporter_ATP-binding"/>
</dbReference>
<dbReference type="KEGG" id="arep:ID810_08580"/>
<keyword evidence="5" id="KW-0046">Antibiotic resistance</keyword>
<dbReference type="InterPro" id="IPR003593">
    <property type="entry name" value="AAA+_ATPase"/>
</dbReference>
<proteinExistence type="predicted"/>
<evidence type="ECO:0000259" key="6">
    <source>
        <dbReference type="PROSITE" id="PS50893"/>
    </source>
</evidence>
<dbReference type="PANTHER" id="PTHR42711">
    <property type="entry name" value="ABC TRANSPORTER ATP-BINDING PROTEIN"/>
    <property type="match status" value="1"/>
</dbReference>
<dbReference type="Gene3D" id="3.40.50.300">
    <property type="entry name" value="P-loop containing nucleotide triphosphate hydrolases"/>
    <property type="match status" value="1"/>
</dbReference>
<dbReference type="AlphaFoldDB" id="A0A7T0PVK4"/>
<reference evidence="7 8" key="1">
    <citation type="submission" date="2020-11" db="EMBL/GenBank/DDBJ databases">
        <title>Actinomyces sp. ZJ750.</title>
        <authorList>
            <person name="Zhou J."/>
        </authorList>
    </citation>
    <scope>NUCLEOTIDE SEQUENCE [LARGE SCALE GENOMIC DNA]</scope>
    <source>
        <strain evidence="7 8">ZJ750</strain>
    </source>
</reference>
<comment type="subcellular location">
    <subcellularLocation>
        <location evidence="1">Cell membrane</location>
        <topology evidence="1">Peripheral membrane protein</topology>
    </subcellularLocation>
</comment>
<gene>
    <name evidence="7" type="ORF">ID810_08580</name>
</gene>
<evidence type="ECO:0000256" key="5">
    <source>
        <dbReference type="ARBA" id="ARBA00023251"/>
    </source>
</evidence>
<evidence type="ECO:0000313" key="8">
    <source>
        <dbReference type="Proteomes" id="UP000594637"/>
    </source>
</evidence>
<keyword evidence="4 7" id="KW-0067">ATP-binding</keyword>
<accession>A0A7T0PVK4</accession>
<evidence type="ECO:0000256" key="1">
    <source>
        <dbReference type="ARBA" id="ARBA00004202"/>
    </source>
</evidence>
<dbReference type="GO" id="GO:0016887">
    <property type="term" value="F:ATP hydrolysis activity"/>
    <property type="evidence" value="ECO:0007669"/>
    <property type="project" value="InterPro"/>
</dbReference>
<evidence type="ECO:0000256" key="2">
    <source>
        <dbReference type="ARBA" id="ARBA00022448"/>
    </source>
</evidence>
<keyword evidence="2" id="KW-0813">Transport</keyword>
<evidence type="ECO:0000313" key="7">
    <source>
        <dbReference type="EMBL" id="QPL04809.1"/>
    </source>
</evidence>